<name>A0AAW2DPP6_9ROSI</name>
<proteinExistence type="predicted"/>
<comment type="caution">
    <text evidence="2">The sequence shown here is derived from an EMBL/GenBank/DDBJ whole genome shotgun (WGS) entry which is preliminary data.</text>
</comment>
<protein>
    <recommendedName>
        <fullName evidence="1">DUF7722 domain-containing protein</fullName>
    </recommendedName>
</protein>
<dbReference type="Proteomes" id="UP001459277">
    <property type="component" value="Unassembled WGS sequence"/>
</dbReference>
<dbReference type="AlphaFoldDB" id="A0AAW2DPP6"/>
<sequence length="169" mass="19537">MTSRSSRFTLTRSATASFVVDAGTTLQTPSLEQVRSQKVCRKIDFRQETLLENLDLHRLERHYLLLCMVANFYLLLGSPKITNMHVNSSLKTPNGVPEMMQPACNEEMKPSASGFQMPLHYPRYKKADYEQMEEWKLDLLLNQYGLSFKGTLDEKRAYAMGAFLWPDQY</sequence>
<evidence type="ECO:0000313" key="2">
    <source>
        <dbReference type="EMBL" id="KAL0012109.1"/>
    </source>
</evidence>
<gene>
    <name evidence="2" type="ORF">SO802_007217</name>
</gene>
<feature type="domain" description="DUF7722" evidence="1">
    <location>
        <begin position="121"/>
        <end position="166"/>
    </location>
</feature>
<dbReference type="Pfam" id="PF24847">
    <property type="entry name" value="DUF7722"/>
    <property type="match status" value="1"/>
</dbReference>
<dbReference type="PANTHER" id="PTHR33513:SF41">
    <property type="match status" value="1"/>
</dbReference>
<reference evidence="2 3" key="1">
    <citation type="submission" date="2024-01" db="EMBL/GenBank/DDBJ databases">
        <title>A telomere-to-telomere, gap-free genome of sweet tea (Lithocarpus litseifolius).</title>
        <authorList>
            <person name="Zhou J."/>
        </authorList>
    </citation>
    <scope>NUCLEOTIDE SEQUENCE [LARGE SCALE GENOMIC DNA]</scope>
    <source>
        <strain evidence="2">Zhou-2022a</strain>
        <tissue evidence="2">Leaf</tissue>
    </source>
</reference>
<dbReference type="InterPro" id="IPR056139">
    <property type="entry name" value="DUF7722"/>
</dbReference>
<evidence type="ECO:0000313" key="3">
    <source>
        <dbReference type="Proteomes" id="UP001459277"/>
    </source>
</evidence>
<evidence type="ECO:0000259" key="1">
    <source>
        <dbReference type="Pfam" id="PF24847"/>
    </source>
</evidence>
<dbReference type="EMBL" id="JAZDWU010000002">
    <property type="protein sequence ID" value="KAL0012109.1"/>
    <property type="molecule type" value="Genomic_DNA"/>
</dbReference>
<organism evidence="2 3">
    <name type="scientific">Lithocarpus litseifolius</name>
    <dbReference type="NCBI Taxonomy" id="425828"/>
    <lineage>
        <taxon>Eukaryota</taxon>
        <taxon>Viridiplantae</taxon>
        <taxon>Streptophyta</taxon>
        <taxon>Embryophyta</taxon>
        <taxon>Tracheophyta</taxon>
        <taxon>Spermatophyta</taxon>
        <taxon>Magnoliopsida</taxon>
        <taxon>eudicotyledons</taxon>
        <taxon>Gunneridae</taxon>
        <taxon>Pentapetalae</taxon>
        <taxon>rosids</taxon>
        <taxon>fabids</taxon>
        <taxon>Fagales</taxon>
        <taxon>Fagaceae</taxon>
        <taxon>Lithocarpus</taxon>
    </lineage>
</organism>
<accession>A0AAW2DPP6</accession>
<dbReference type="PANTHER" id="PTHR33513">
    <property type="entry name" value="OS06G0523300 PROTEIN"/>
    <property type="match status" value="1"/>
</dbReference>
<keyword evidence="3" id="KW-1185">Reference proteome</keyword>